<evidence type="ECO:0000256" key="2">
    <source>
        <dbReference type="ARBA" id="ARBA00023136"/>
    </source>
</evidence>
<dbReference type="Gene3D" id="2.60.40.60">
    <property type="entry name" value="Cadherins"/>
    <property type="match status" value="1"/>
</dbReference>
<dbReference type="OrthoDB" id="8963674at2759"/>
<evidence type="ECO:0000259" key="5">
    <source>
        <dbReference type="PROSITE" id="PS50268"/>
    </source>
</evidence>
<proteinExistence type="predicted"/>
<evidence type="ECO:0000313" key="6">
    <source>
        <dbReference type="EMBL" id="TNN26397.1"/>
    </source>
</evidence>
<protein>
    <submittedName>
        <fullName evidence="6">Cadherin-23</fullName>
    </submittedName>
</protein>
<feature type="region of interest" description="Disordered" evidence="4">
    <location>
        <begin position="26"/>
        <end position="146"/>
    </location>
</feature>
<dbReference type="Proteomes" id="UP000314294">
    <property type="component" value="Unassembled WGS sequence"/>
</dbReference>
<dbReference type="AlphaFoldDB" id="A0A4Z2EBY0"/>
<dbReference type="SUPFAM" id="SSF49313">
    <property type="entry name" value="Cadherin-like"/>
    <property type="match status" value="1"/>
</dbReference>
<keyword evidence="7" id="KW-1185">Reference proteome</keyword>
<evidence type="ECO:0000313" key="7">
    <source>
        <dbReference type="Proteomes" id="UP000314294"/>
    </source>
</evidence>
<accession>A0A4Z2EBY0</accession>
<feature type="compositionally biased region" description="Basic and acidic residues" evidence="4">
    <location>
        <begin position="26"/>
        <end position="44"/>
    </location>
</feature>
<gene>
    <name evidence="6" type="primary">CDH23_1</name>
    <name evidence="6" type="ORF">EYF80_063466</name>
</gene>
<dbReference type="GO" id="GO:0007156">
    <property type="term" value="P:homophilic cell adhesion via plasma membrane adhesion molecules"/>
    <property type="evidence" value="ECO:0007669"/>
    <property type="project" value="InterPro"/>
</dbReference>
<reference evidence="6 7" key="1">
    <citation type="submission" date="2019-03" db="EMBL/GenBank/DDBJ databases">
        <title>First draft genome of Liparis tanakae, snailfish: a comprehensive survey of snailfish specific genes.</title>
        <authorList>
            <person name="Kim W."/>
            <person name="Song I."/>
            <person name="Jeong J.-H."/>
            <person name="Kim D."/>
            <person name="Kim S."/>
            <person name="Ryu S."/>
            <person name="Song J.Y."/>
            <person name="Lee S.K."/>
        </authorList>
    </citation>
    <scope>NUCLEOTIDE SEQUENCE [LARGE SCALE GENOMIC DNA]</scope>
    <source>
        <tissue evidence="6">Muscle</tissue>
    </source>
</reference>
<evidence type="ECO:0000256" key="4">
    <source>
        <dbReference type="SAM" id="MobiDB-lite"/>
    </source>
</evidence>
<sequence length="185" mass="20321">MEVRLSPPPRKRRLLTESWRLPLLIGEDRGAFRDLSEPEGRSEEGFTSGSPGGQSLRSTGQKVSRSTGQQVNRSTGQQVNRSAGQQVNRSAGEQVNRSAGQKVSRSEGQQVNRSTGQQVNRSVGQKVSRSVGSSVAQLKAADHEGEPLMYGVSGEEAMRYFSVNKDTGVVWLRQQLDREVRDPQV</sequence>
<dbReference type="CDD" id="cd11304">
    <property type="entry name" value="Cadherin_repeat"/>
    <property type="match status" value="1"/>
</dbReference>
<dbReference type="GO" id="GO:0016020">
    <property type="term" value="C:membrane"/>
    <property type="evidence" value="ECO:0007669"/>
    <property type="project" value="UniProtKB-SubCell"/>
</dbReference>
<comment type="subcellular location">
    <subcellularLocation>
        <location evidence="1">Membrane</location>
    </subcellularLocation>
</comment>
<feature type="compositionally biased region" description="Polar residues" evidence="4">
    <location>
        <begin position="45"/>
        <end position="136"/>
    </location>
</feature>
<evidence type="ECO:0000256" key="3">
    <source>
        <dbReference type="PROSITE-ProRule" id="PRU00043"/>
    </source>
</evidence>
<dbReference type="InterPro" id="IPR002126">
    <property type="entry name" value="Cadherin-like_dom"/>
</dbReference>
<keyword evidence="2" id="KW-0472">Membrane</keyword>
<dbReference type="EMBL" id="SRLO01010325">
    <property type="protein sequence ID" value="TNN26397.1"/>
    <property type="molecule type" value="Genomic_DNA"/>
</dbReference>
<keyword evidence="3" id="KW-0106">Calcium</keyword>
<organism evidence="6 7">
    <name type="scientific">Liparis tanakae</name>
    <name type="common">Tanaka's snailfish</name>
    <dbReference type="NCBI Taxonomy" id="230148"/>
    <lineage>
        <taxon>Eukaryota</taxon>
        <taxon>Metazoa</taxon>
        <taxon>Chordata</taxon>
        <taxon>Craniata</taxon>
        <taxon>Vertebrata</taxon>
        <taxon>Euteleostomi</taxon>
        <taxon>Actinopterygii</taxon>
        <taxon>Neopterygii</taxon>
        <taxon>Teleostei</taxon>
        <taxon>Neoteleostei</taxon>
        <taxon>Acanthomorphata</taxon>
        <taxon>Eupercaria</taxon>
        <taxon>Perciformes</taxon>
        <taxon>Cottioidei</taxon>
        <taxon>Cottales</taxon>
        <taxon>Liparidae</taxon>
        <taxon>Liparis</taxon>
    </lineage>
</organism>
<dbReference type="PROSITE" id="PS50268">
    <property type="entry name" value="CADHERIN_2"/>
    <property type="match status" value="1"/>
</dbReference>
<dbReference type="GO" id="GO:0005509">
    <property type="term" value="F:calcium ion binding"/>
    <property type="evidence" value="ECO:0007669"/>
    <property type="project" value="UniProtKB-UniRule"/>
</dbReference>
<name>A0A4Z2EBY0_9TELE</name>
<evidence type="ECO:0000256" key="1">
    <source>
        <dbReference type="ARBA" id="ARBA00004370"/>
    </source>
</evidence>
<feature type="domain" description="Cadherin" evidence="5">
    <location>
        <begin position="132"/>
        <end position="179"/>
    </location>
</feature>
<comment type="caution">
    <text evidence="6">The sequence shown here is derived from an EMBL/GenBank/DDBJ whole genome shotgun (WGS) entry which is preliminary data.</text>
</comment>
<dbReference type="InterPro" id="IPR015919">
    <property type="entry name" value="Cadherin-like_sf"/>
</dbReference>